<protein>
    <submittedName>
        <fullName evidence="2">Uncharacterized protein</fullName>
    </submittedName>
</protein>
<feature type="signal peptide" evidence="1">
    <location>
        <begin position="1"/>
        <end position="22"/>
    </location>
</feature>
<proteinExistence type="predicted"/>
<comment type="caution">
    <text evidence="2">The sequence shown here is derived from an EMBL/GenBank/DDBJ whole genome shotgun (WGS) entry which is preliminary data.</text>
</comment>
<gene>
    <name evidence="2" type="ORF">COV06_02280</name>
</gene>
<feature type="chain" id="PRO_5013964107" evidence="1">
    <location>
        <begin position="23"/>
        <end position="1024"/>
    </location>
</feature>
<dbReference type="Proteomes" id="UP000230084">
    <property type="component" value="Unassembled WGS sequence"/>
</dbReference>
<evidence type="ECO:0000313" key="2">
    <source>
        <dbReference type="EMBL" id="PIR47689.1"/>
    </source>
</evidence>
<evidence type="ECO:0000256" key="1">
    <source>
        <dbReference type="SAM" id="SignalP"/>
    </source>
</evidence>
<dbReference type="InterPro" id="IPR021655">
    <property type="entry name" value="Put_metal-bd"/>
</dbReference>
<dbReference type="PROSITE" id="PS51257">
    <property type="entry name" value="PROKAR_LIPOPROTEIN"/>
    <property type="match status" value="1"/>
</dbReference>
<dbReference type="EMBL" id="PCYM01000003">
    <property type="protein sequence ID" value="PIR47689.1"/>
    <property type="molecule type" value="Genomic_DNA"/>
</dbReference>
<dbReference type="Pfam" id="PF11617">
    <property type="entry name" value="Cu-binding_MopE"/>
    <property type="match status" value="17"/>
</dbReference>
<keyword evidence="1" id="KW-0732">Signal</keyword>
<evidence type="ECO:0000313" key="3">
    <source>
        <dbReference type="Proteomes" id="UP000230084"/>
    </source>
</evidence>
<organism evidence="2 3">
    <name type="scientific">Candidatus Uhrbacteria bacterium CG10_big_fil_rev_8_21_14_0_10_50_16</name>
    <dbReference type="NCBI Taxonomy" id="1975039"/>
    <lineage>
        <taxon>Bacteria</taxon>
        <taxon>Candidatus Uhriibacteriota</taxon>
    </lineage>
</organism>
<name>A0A2H0RMB3_9BACT</name>
<accession>A0A2H0RMB3</accession>
<dbReference type="AlphaFoldDB" id="A0A2H0RMB3"/>
<sequence length="1024" mass="105890">MRTRLIRLMAALWIGVMIQACPVPVQEEENLRPWPDYPDDDDFTPVDIDADQDGVTVGAGDCNDQDATTHPGASELCDGQDNNCDGLVPSNEQDQDEDGLAACEGDCDDHDAGIRPGQNEVCNGLDDNCDGALTPSEVDNDHDGQAPCEGDCDDQDGANFSGNGEVCDGQDNDCDGLIPSGEQDMDHDGQAPCEGDCNDQDASTFPGAPEVCNGVDNDCDGVVVEFATDLDDDGYMSCSINLAVTDCNDGDPTIHPGAIELCDGQDSNCDGINFEIDQDGDGVMFCDGDCNDANAAMYPGNVETCNGQDNDCNGIGNEVDNDGDGVMICAGDCDDTDPSVTALRTLYWDADGDGVGGNGAYIPNTCSAPGPSWVEVIGDCDDASQDVGPGFPELCDGQDMDNNCDGILPAGEQDMDGDGITFCGGDCAVLEAAQAPGNVEICDGLDNDCNGITPSSEQDSDGDGIRDCAESTIDYDQDGVTVGAGDCNDQDVTIHPNATELCNGQDDNCNAQVDEGMDQDGDGWSACNGDCDDTNAAIHPNATELCDGVDNNCDGVTPSNEVDADSDGFRICAGDCVDAVANIYPGAVEVCNALDDDCDGAVDEGWDQDGDSVTFCGDDGVYPSADDDCSDQDGLAWQFQVLYLDLDNDGRGDPSISLLLCGLPSGWSQIGNDCDAANASTFPGAPELCDGQDNDCNGTVPTNELDLDGDGVKLCAGDCNDIDAANFPGNVETCDGRDNNCDGIIPASETDQDGNGVMQCAEPNVNADADSYTVGQGDCDDNNAVMYPGNTEVCDSLDNDCDGSVDEGFDMDGDGQTTCQGDCDDSDSDVGLGFPELCDEVDNNCDGAIPANEQDLDSDGWATCDGDCNDSDGDNYPGNTEVYDGQDNDCDGAVDEGLLPTVPAGLVDLTFTTSSNCTELELYASVGSLNSFPPNVTTVAGSSTTLSVALPAGVHALRFNARCDGAYLFLGASPASAVIGIPNATLTVGGTPVPFDAGDAVWNGPLTGVDGLLLFNAVNMPAPN</sequence>
<reference evidence="2 3" key="1">
    <citation type="submission" date="2017-09" db="EMBL/GenBank/DDBJ databases">
        <title>Depth-based differentiation of microbial function through sediment-hosted aquifers and enrichment of novel symbionts in the deep terrestrial subsurface.</title>
        <authorList>
            <person name="Probst A.J."/>
            <person name="Ladd B."/>
            <person name="Jarett J.K."/>
            <person name="Geller-Mcgrath D.E."/>
            <person name="Sieber C.M."/>
            <person name="Emerson J.B."/>
            <person name="Anantharaman K."/>
            <person name="Thomas B.C."/>
            <person name="Malmstrom R."/>
            <person name="Stieglmeier M."/>
            <person name="Klingl A."/>
            <person name="Woyke T."/>
            <person name="Ryan C.M."/>
            <person name="Banfield J.F."/>
        </authorList>
    </citation>
    <scope>NUCLEOTIDE SEQUENCE [LARGE SCALE GENOMIC DNA]</scope>
    <source>
        <strain evidence="2">CG10_big_fil_rev_8_21_14_0_10_50_16</strain>
    </source>
</reference>